<evidence type="ECO:0008006" key="3">
    <source>
        <dbReference type="Google" id="ProtNLM"/>
    </source>
</evidence>
<dbReference type="Proteomes" id="UP000759443">
    <property type="component" value="Unassembled WGS sequence"/>
</dbReference>
<evidence type="ECO:0000313" key="2">
    <source>
        <dbReference type="Proteomes" id="UP000759443"/>
    </source>
</evidence>
<comment type="caution">
    <text evidence="1">The sequence shown here is derived from an EMBL/GenBank/DDBJ whole genome shotgun (WGS) entry which is preliminary data.</text>
</comment>
<organism evidence="1 2">
    <name type="scientific">Rhizobium halophytocola</name>
    <dbReference type="NCBI Taxonomy" id="735519"/>
    <lineage>
        <taxon>Bacteria</taxon>
        <taxon>Pseudomonadati</taxon>
        <taxon>Pseudomonadota</taxon>
        <taxon>Alphaproteobacteria</taxon>
        <taxon>Hyphomicrobiales</taxon>
        <taxon>Rhizobiaceae</taxon>
        <taxon>Rhizobium/Agrobacterium group</taxon>
        <taxon>Rhizobium</taxon>
    </lineage>
</organism>
<sequence>MILEALNYAATWPLTGPDSRRAIRASVNLCARAGRCARDWADHEEKTKTAILQAAARCRQKRTAVVLGSGLLRDVPIVELARLFDTVVLVDLVHLASVRAWLMLKRLRHVRLIERDLSGYAALTTGDTPEPLGFLRQVPYLDLVVSANLLSQIATGTKRRLEADPAGGQPDTVIPALVAAHLDALAAVPASTCLVTDIGYRVVDRGGKMHEEVDLMRGAILPPERAEWDWPVVPFGEESPDYQVVHRVIVI</sequence>
<protein>
    <recommendedName>
        <fullName evidence="3">Class I SAM-dependent methyltransferase</fullName>
    </recommendedName>
</protein>
<proteinExistence type="predicted"/>
<name>A0ABS4DXQ4_9HYPH</name>
<keyword evidence="2" id="KW-1185">Reference proteome</keyword>
<gene>
    <name evidence="1" type="ORF">J2Z17_001910</name>
</gene>
<evidence type="ECO:0000313" key="1">
    <source>
        <dbReference type="EMBL" id="MBP1850476.1"/>
    </source>
</evidence>
<accession>A0ABS4DXQ4</accession>
<dbReference type="RefSeq" id="WP_209944208.1">
    <property type="nucleotide sequence ID" value="NZ_JAGGJU010000004.1"/>
</dbReference>
<dbReference type="EMBL" id="JAGGJU010000004">
    <property type="protein sequence ID" value="MBP1850476.1"/>
    <property type="molecule type" value="Genomic_DNA"/>
</dbReference>
<reference evidence="1 2" key="1">
    <citation type="submission" date="2021-03" db="EMBL/GenBank/DDBJ databases">
        <title>Genomic Encyclopedia of Type Strains, Phase IV (KMG-IV): sequencing the most valuable type-strain genomes for metagenomic binning, comparative biology and taxonomic classification.</title>
        <authorList>
            <person name="Goeker M."/>
        </authorList>
    </citation>
    <scope>NUCLEOTIDE SEQUENCE [LARGE SCALE GENOMIC DNA]</scope>
    <source>
        <strain evidence="1 2">DSM 21600</strain>
    </source>
</reference>